<dbReference type="AlphaFoldDB" id="A0A546Y2M3"/>
<keyword evidence="6" id="KW-0547">Nucleotide-binding</keyword>
<evidence type="ECO:0000256" key="2">
    <source>
        <dbReference type="ARBA" id="ARBA00005417"/>
    </source>
</evidence>
<dbReference type="Pfam" id="PF00005">
    <property type="entry name" value="ABC_tran"/>
    <property type="match status" value="1"/>
</dbReference>
<dbReference type="InterPro" id="IPR003439">
    <property type="entry name" value="ABC_transporter-like_ATP-bd"/>
</dbReference>
<dbReference type="PROSITE" id="PS00211">
    <property type="entry name" value="ABC_TRANSPORTER_1"/>
    <property type="match status" value="1"/>
</dbReference>
<protein>
    <submittedName>
        <fullName evidence="11">ABC transporter ATP-binding protein</fullName>
    </submittedName>
</protein>
<dbReference type="EMBL" id="SGOE01000002">
    <property type="protein sequence ID" value="TRB07223.1"/>
    <property type="molecule type" value="Genomic_DNA"/>
</dbReference>
<dbReference type="InterPro" id="IPR017871">
    <property type="entry name" value="ABC_transporter-like_CS"/>
</dbReference>
<dbReference type="PANTHER" id="PTHR43875">
    <property type="entry name" value="MALTODEXTRIN IMPORT ATP-BINDING PROTEIN MSMX"/>
    <property type="match status" value="1"/>
</dbReference>
<dbReference type="Gene3D" id="2.40.50.140">
    <property type="entry name" value="Nucleic acid-binding proteins"/>
    <property type="match status" value="1"/>
</dbReference>
<proteinExistence type="inferred from homology"/>
<dbReference type="GO" id="GO:0055052">
    <property type="term" value="C:ATP-binding cassette (ABC) transporter complex, substrate-binding subunit-containing"/>
    <property type="evidence" value="ECO:0007669"/>
    <property type="project" value="TreeGrafter"/>
</dbReference>
<evidence type="ECO:0000256" key="8">
    <source>
        <dbReference type="ARBA" id="ARBA00022967"/>
    </source>
</evidence>
<keyword evidence="8" id="KW-1278">Translocase</keyword>
<dbReference type="InterPro" id="IPR047641">
    <property type="entry name" value="ABC_transpr_MalK/UgpC-like"/>
</dbReference>
<evidence type="ECO:0000256" key="5">
    <source>
        <dbReference type="ARBA" id="ARBA00022519"/>
    </source>
</evidence>
<comment type="subcellular location">
    <subcellularLocation>
        <location evidence="1">Cell inner membrane</location>
        <topology evidence="1">Peripheral membrane protein</topology>
    </subcellularLocation>
</comment>
<dbReference type="SUPFAM" id="SSF52540">
    <property type="entry name" value="P-loop containing nucleoside triphosphate hydrolases"/>
    <property type="match status" value="1"/>
</dbReference>
<name>A0A546Y2M3_AGRTU</name>
<dbReference type="GO" id="GO:0140359">
    <property type="term" value="F:ABC-type transporter activity"/>
    <property type="evidence" value="ECO:0007669"/>
    <property type="project" value="UniProtKB-ARBA"/>
</dbReference>
<accession>A0A546Y2M3</accession>
<comment type="caution">
    <text evidence="11">The sequence shown here is derived from an EMBL/GenBank/DDBJ whole genome shotgun (WGS) entry which is preliminary data.</text>
</comment>
<sequence>MARITLNKVTKSWGDTRVLQPMTLAIEDGEFVAVLGPSGCGKSTTLFLLAGLYAPTGGEIAFDGHNVNRIDARDRNVGIVFQSYALYPNLTVRENIAFPLRFKNVPRDEAARRVEEAAGLVQITALLDRRPSQLSGGQQQRVALARALVKEPNILLLDEPLSNLDATLRITMRAELKSLQKRLKITTLIVTHDQIEAITMADRIICMNNGAIAQIGTPDDLYRRPDNLFVAGFIGTPPMNLLKGRAEREELRIGDARLGLNARYDGEITFGLRPEDIALVKPAEARLGGEIATVEPMGREVFYTVDTPAGIIHALEYGETIRHAPGERVGLACASALTLVFDAAGNRIAGLHADLSHPSTIPARVPEPVN</sequence>
<keyword evidence="9" id="KW-0472">Membrane</keyword>
<keyword evidence="4" id="KW-1003">Cell membrane</keyword>
<dbReference type="GO" id="GO:0016887">
    <property type="term" value="F:ATP hydrolysis activity"/>
    <property type="evidence" value="ECO:0007669"/>
    <property type="project" value="InterPro"/>
</dbReference>
<evidence type="ECO:0000256" key="3">
    <source>
        <dbReference type="ARBA" id="ARBA00022448"/>
    </source>
</evidence>
<keyword evidence="7 11" id="KW-0067">ATP-binding</keyword>
<dbReference type="Pfam" id="PF08402">
    <property type="entry name" value="TOBE_2"/>
    <property type="match status" value="1"/>
</dbReference>
<dbReference type="InterPro" id="IPR027417">
    <property type="entry name" value="P-loop_NTPase"/>
</dbReference>
<dbReference type="GO" id="GO:0005524">
    <property type="term" value="F:ATP binding"/>
    <property type="evidence" value="ECO:0007669"/>
    <property type="project" value="UniProtKB-KW"/>
</dbReference>
<dbReference type="Gene3D" id="2.40.50.100">
    <property type="match status" value="1"/>
</dbReference>
<organism evidence="11 12">
    <name type="scientific">Agrobacterium tumefaciens</name>
    <dbReference type="NCBI Taxonomy" id="358"/>
    <lineage>
        <taxon>Bacteria</taxon>
        <taxon>Pseudomonadati</taxon>
        <taxon>Pseudomonadota</taxon>
        <taxon>Alphaproteobacteria</taxon>
        <taxon>Hyphomicrobiales</taxon>
        <taxon>Rhizobiaceae</taxon>
        <taxon>Rhizobium/Agrobacterium group</taxon>
        <taxon>Agrobacterium</taxon>
        <taxon>Agrobacterium tumefaciens complex</taxon>
    </lineage>
</organism>
<dbReference type="SMART" id="SM00382">
    <property type="entry name" value="AAA"/>
    <property type="match status" value="1"/>
</dbReference>
<evidence type="ECO:0000259" key="10">
    <source>
        <dbReference type="PROSITE" id="PS50893"/>
    </source>
</evidence>
<feature type="domain" description="ABC transporter" evidence="10">
    <location>
        <begin position="4"/>
        <end position="234"/>
    </location>
</feature>
<gene>
    <name evidence="11" type="ORF">EXN61_08840</name>
</gene>
<keyword evidence="3" id="KW-0813">Transport</keyword>
<comment type="similarity">
    <text evidence="2">Belongs to the ABC transporter superfamily.</text>
</comment>
<reference evidence="11 12" key="1">
    <citation type="journal article" date="2019" name="Appl. Microbiol. Biotechnol.">
        <title>Differential efficiency of wild type rhizogenic strains for rol gene transformation of plants.</title>
        <authorList>
            <person name="Desmet S."/>
            <person name="De Keyser E."/>
            <person name="Van Vaerenbergh J."/>
            <person name="Baeyen S."/>
            <person name="Van Huylenbroeck J."/>
            <person name="Geelen D."/>
            <person name="Dhooghe E."/>
        </authorList>
    </citation>
    <scope>NUCLEOTIDE SEQUENCE [LARGE SCALE GENOMIC DNA]</scope>
    <source>
        <strain evidence="11 12">MAFF210266</strain>
    </source>
</reference>
<dbReference type="SUPFAM" id="SSF50331">
    <property type="entry name" value="MOP-like"/>
    <property type="match status" value="1"/>
</dbReference>
<evidence type="ECO:0000313" key="11">
    <source>
        <dbReference type="EMBL" id="TRB07223.1"/>
    </source>
</evidence>
<dbReference type="PROSITE" id="PS50893">
    <property type="entry name" value="ABC_TRANSPORTER_2"/>
    <property type="match status" value="1"/>
</dbReference>
<keyword evidence="5" id="KW-0997">Cell inner membrane</keyword>
<dbReference type="RefSeq" id="WP_142856117.1">
    <property type="nucleotide sequence ID" value="NZ_SGOE01000002.1"/>
</dbReference>
<dbReference type="InterPro" id="IPR008995">
    <property type="entry name" value="Mo/tungstate-bd_C_term_dom"/>
</dbReference>
<dbReference type="FunFam" id="3.40.50.300:FF:000042">
    <property type="entry name" value="Maltose/maltodextrin ABC transporter, ATP-binding protein"/>
    <property type="match status" value="1"/>
</dbReference>
<dbReference type="InterPro" id="IPR003593">
    <property type="entry name" value="AAA+_ATPase"/>
</dbReference>
<evidence type="ECO:0000313" key="12">
    <source>
        <dbReference type="Proteomes" id="UP000317023"/>
    </source>
</evidence>
<dbReference type="Gene3D" id="3.40.50.300">
    <property type="entry name" value="P-loop containing nucleotide triphosphate hydrolases"/>
    <property type="match status" value="1"/>
</dbReference>
<evidence type="ECO:0000256" key="7">
    <source>
        <dbReference type="ARBA" id="ARBA00022840"/>
    </source>
</evidence>
<evidence type="ECO:0000256" key="9">
    <source>
        <dbReference type="ARBA" id="ARBA00023136"/>
    </source>
</evidence>
<dbReference type="InterPro" id="IPR013611">
    <property type="entry name" value="Transp-assoc_OB_typ2"/>
</dbReference>
<evidence type="ECO:0000256" key="4">
    <source>
        <dbReference type="ARBA" id="ARBA00022475"/>
    </source>
</evidence>
<evidence type="ECO:0000256" key="1">
    <source>
        <dbReference type="ARBA" id="ARBA00004417"/>
    </source>
</evidence>
<dbReference type="Proteomes" id="UP000317023">
    <property type="component" value="Unassembled WGS sequence"/>
</dbReference>
<dbReference type="PANTHER" id="PTHR43875:SF15">
    <property type="entry name" value="TREHALOSE IMPORT ATP-BINDING PROTEIN SUGC"/>
    <property type="match status" value="1"/>
</dbReference>
<evidence type="ECO:0000256" key="6">
    <source>
        <dbReference type="ARBA" id="ARBA00022741"/>
    </source>
</evidence>
<dbReference type="InterPro" id="IPR012340">
    <property type="entry name" value="NA-bd_OB-fold"/>
</dbReference>